<protein>
    <submittedName>
        <fullName evidence="1">Uncharacterized protein</fullName>
    </submittedName>
</protein>
<name>A0A382WUE4_9ZZZZ</name>
<feature type="non-terminal residue" evidence="1">
    <location>
        <position position="38"/>
    </location>
</feature>
<evidence type="ECO:0000313" key="1">
    <source>
        <dbReference type="EMBL" id="SVD62467.1"/>
    </source>
</evidence>
<gene>
    <name evidence="1" type="ORF">METZ01_LOCUS415321</name>
</gene>
<dbReference type="AlphaFoldDB" id="A0A382WUE4"/>
<dbReference type="EMBL" id="UINC01162618">
    <property type="protein sequence ID" value="SVD62467.1"/>
    <property type="molecule type" value="Genomic_DNA"/>
</dbReference>
<accession>A0A382WUE4</accession>
<sequence>MNPSQAKSIPELVELAAKLYGDKISIEDQDKSLSFKQL</sequence>
<proteinExistence type="predicted"/>
<reference evidence="1" key="1">
    <citation type="submission" date="2018-05" db="EMBL/GenBank/DDBJ databases">
        <authorList>
            <person name="Lanie J.A."/>
            <person name="Ng W.-L."/>
            <person name="Kazmierczak K.M."/>
            <person name="Andrzejewski T.M."/>
            <person name="Davidsen T.M."/>
            <person name="Wayne K.J."/>
            <person name="Tettelin H."/>
            <person name="Glass J.I."/>
            <person name="Rusch D."/>
            <person name="Podicherti R."/>
            <person name="Tsui H.-C.T."/>
            <person name="Winkler M.E."/>
        </authorList>
    </citation>
    <scope>NUCLEOTIDE SEQUENCE</scope>
</reference>
<organism evidence="1">
    <name type="scientific">marine metagenome</name>
    <dbReference type="NCBI Taxonomy" id="408172"/>
    <lineage>
        <taxon>unclassified sequences</taxon>
        <taxon>metagenomes</taxon>
        <taxon>ecological metagenomes</taxon>
    </lineage>
</organism>